<dbReference type="Gene3D" id="2.30.40.10">
    <property type="entry name" value="Urease, subunit C, domain 1"/>
    <property type="match status" value="1"/>
</dbReference>
<evidence type="ECO:0000313" key="3">
    <source>
        <dbReference type="Proteomes" id="UP000053467"/>
    </source>
</evidence>
<dbReference type="Gene3D" id="3.20.20.140">
    <property type="entry name" value="Metal-dependent hydrolases"/>
    <property type="match status" value="1"/>
</dbReference>
<dbReference type="CDD" id="cd01298">
    <property type="entry name" value="ATZ_TRZ_like"/>
    <property type="match status" value="1"/>
</dbReference>
<dbReference type="EMBL" id="LGGX01000020">
    <property type="protein sequence ID" value="KUK86388.1"/>
    <property type="molecule type" value="Genomic_DNA"/>
</dbReference>
<proteinExistence type="predicted"/>
<dbReference type="SUPFAM" id="SSF51556">
    <property type="entry name" value="Metallo-dependent hydrolases"/>
    <property type="match status" value="1"/>
</dbReference>
<dbReference type="Proteomes" id="UP000053467">
    <property type="component" value="Unassembled WGS sequence"/>
</dbReference>
<evidence type="ECO:0000259" key="1">
    <source>
        <dbReference type="Pfam" id="PF01979"/>
    </source>
</evidence>
<organism evidence="2 3">
    <name type="scientific">candidate division TA06 bacterium 34_109</name>
    <dbReference type="NCBI Taxonomy" id="1635277"/>
    <lineage>
        <taxon>Bacteria</taxon>
        <taxon>Bacteria division TA06</taxon>
    </lineage>
</organism>
<name>A0A101I0B1_UNCT6</name>
<dbReference type="PATRIC" id="fig|1635277.3.peg.879"/>
<keyword evidence="2" id="KW-0378">Hydrolase</keyword>
<protein>
    <submittedName>
        <fullName evidence="2">Amidohydrolase</fullName>
    </submittedName>
</protein>
<gene>
    <name evidence="2" type="ORF">XE03_1520</name>
</gene>
<dbReference type="GO" id="GO:0016810">
    <property type="term" value="F:hydrolase activity, acting on carbon-nitrogen (but not peptide) bonds"/>
    <property type="evidence" value="ECO:0007669"/>
    <property type="project" value="InterPro"/>
</dbReference>
<sequence>MILLKNISYLVRDSQRVEKDIDLLVEGNRIKQVGNISSEIFQDNIKILDCKDKVVIPGLINAHTHLWQSMLKGRRDDLSLVPWCEQVIYPFIQLMREQAKYGETDDLGYLWSMLGAIEMLHAGITSFVDMDSGYFIERVPQAWFDIGIRGLFSLEMVDKWVPDNIRVDPQHERENVLKLIETWHEVPAKEPLIRMAVSASAPFTCSEELLSWILNQANKYNLPVQIHVSETKWEVEECLKSMGMTPLKYLESIDFLSRPIMAVHGVHLTDEEIKIAEKYSVSIIYNPKSNMKLGSGIAPIVKMLREGVNVALASDGAASNDLMDLFEEMRVGVMLQKVAHEDPAVFNAQEIFKIATEGGAKACQINAGIIEEGKLADITVVNLLSPHLFTLGDNDIIPALVYCAKGEDVETVIVNGNIVMENGQIITINEQAIMEEIRRITEKFRSV</sequence>
<evidence type="ECO:0000313" key="2">
    <source>
        <dbReference type="EMBL" id="KUK86388.1"/>
    </source>
</evidence>
<dbReference type="AlphaFoldDB" id="A0A101I0B1"/>
<dbReference type="InterPro" id="IPR011059">
    <property type="entry name" value="Metal-dep_hydrolase_composite"/>
</dbReference>
<reference evidence="3" key="1">
    <citation type="journal article" date="2015" name="MBio">
        <title>Genome-Resolved Metagenomic Analysis Reveals Roles for Candidate Phyla and Other Microbial Community Members in Biogeochemical Transformations in Oil Reservoirs.</title>
        <authorList>
            <person name="Hu P."/>
            <person name="Tom L."/>
            <person name="Singh A."/>
            <person name="Thomas B.C."/>
            <person name="Baker B.J."/>
            <person name="Piceno Y.M."/>
            <person name="Andersen G.L."/>
            <person name="Banfield J.F."/>
        </authorList>
    </citation>
    <scope>NUCLEOTIDE SEQUENCE [LARGE SCALE GENOMIC DNA]</scope>
</reference>
<dbReference type="PANTHER" id="PTHR43794">
    <property type="entry name" value="AMINOHYDROLASE SSNA-RELATED"/>
    <property type="match status" value="1"/>
</dbReference>
<dbReference type="InterPro" id="IPR032466">
    <property type="entry name" value="Metal_Hydrolase"/>
</dbReference>
<dbReference type="Pfam" id="PF01979">
    <property type="entry name" value="Amidohydro_1"/>
    <property type="match status" value="1"/>
</dbReference>
<comment type="caution">
    <text evidence="2">The sequence shown here is derived from an EMBL/GenBank/DDBJ whole genome shotgun (WGS) entry which is preliminary data.</text>
</comment>
<dbReference type="InterPro" id="IPR006680">
    <property type="entry name" value="Amidohydro-rel"/>
</dbReference>
<dbReference type="PANTHER" id="PTHR43794:SF5">
    <property type="entry name" value="CHLOROHYDROLASE FAMILY PROTEIN"/>
    <property type="match status" value="1"/>
</dbReference>
<dbReference type="InterPro" id="IPR050287">
    <property type="entry name" value="MTA/SAH_deaminase"/>
</dbReference>
<accession>A0A101I0B1</accession>
<dbReference type="SUPFAM" id="SSF51338">
    <property type="entry name" value="Composite domain of metallo-dependent hydrolases"/>
    <property type="match status" value="1"/>
</dbReference>
<feature type="domain" description="Amidohydrolase-related" evidence="1">
    <location>
        <begin position="54"/>
        <end position="419"/>
    </location>
</feature>